<feature type="compositionally biased region" description="Low complexity" evidence="1">
    <location>
        <begin position="512"/>
        <end position="541"/>
    </location>
</feature>
<name>A0A1Q6JRG1_PHOVU</name>
<evidence type="ECO:0000313" key="3">
    <source>
        <dbReference type="EMBL" id="OKZ55668.1"/>
    </source>
</evidence>
<feature type="region of interest" description="Disordered" evidence="1">
    <location>
        <begin position="512"/>
        <end position="549"/>
    </location>
</feature>
<dbReference type="Pfam" id="PF13749">
    <property type="entry name" value="HATPase_c_4"/>
    <property type="match status" value="1"/>
</dbReference>
<dbReference type="Proteomes" id="UP000186631">
    <property type="component" value="Unassembled WGS sequence"/>
</dbReference>
<dbReference type="PANTHER" id="PTHR30595:SF6">
    <property type="entry name" value="SCHLAFEN ALBA-2 DOMAIN-CONTAINING PROTEIN"/>
    <property type="match status" value="1"/>
</dbReference>
<dbReference type="AlphaFoldDB" id="A0A1Q6JRG1"/>
<proteinExistence type="predicted"/>
<protein>
    <recommendedName>
        <fullName evidence="2">Schlafen AlbA-2 domain-containing protein</fullName>
    </recommendedName>
</protein>
<evidence type="ECO:0000313" key="4">
    <source>
        <dbReference type="Proteomes" id="UP000186631"/>
    </source>
</evidence>
<dbReference type="InterPro" id="IPR038461">
    <property type="entry name" value="Schlafen_AlbA_2_dom_sf"/>
</dbReference>
<evidence type="ECO:0000256" key="1">
    <source>
        <dbReference type="SAM" id="MobiDB-lite"/>
    </source>
</evidence>
<dbReference type="EMBL" id="MNQV01000018">
    <property type="protein sequence ID" value="OKZ55668.1"/>
    <property type="molecule type" value="Genomic_DNA"/>
</dbReference>
<dbReference type="Gene3D" id="3.30.565.60">
    <property type="match status" value="1"/>
</dbReference>
<sequence length="549" mass="62293">MKKYDYLDISSFVEELMEKKESVEIEFKSAAGGFPKSFWETYSSFANTNGGTIVLGIKEKKGDFYIDSLKDELIEKYKKEFWSGVNNKDIVNLNLLSNDDVVDGEFDGHKVILFYIPRATRDQRPIYHTPNPYNGTYKRNHEGDFKCTEQEVRRMYADANVAVSADSRILENYTFEDIDKASLEQYRRLFDLAKPGHAWLALDDISLLKKLGGYKVDRQTGKEGFTLAGLLMFGKTDAITDEACAPNFFLDYRELGEDTSTTRWLDRIYPDGTWEANLFQFYKRVLPKLQEILPLPFHLEGDTRKDETPAHVAVREALINTLIHADYSVNASIVITRSRNELVFSNPGCLLVSKQQYYEGGDSVCRNLALQKMFMMFGKAEKAGSGADKIISGWRDSNLSSPNLEEKNRPDKVILTLPLISILDDKIKEDLTGMFGEDILYLEHNKVLTLVFALTEGVVSNERLRYTLNMHKYDITKMLKELCSEGFLVSDGTGRGTTYHLNKDSNLNSSIDNLNSSDGGNLNSSDSNLNSYNDNLNSSDDNNIKTDYA</sequence>
<reference evidence="3 4" key="1">
    <citation type="journal article" date="2016" name="Nat. Biotechnol.">
        <title>Measurement of bacterial replication rates in microbial communities.</title>
        <authorList>
            <person name="Brown C.T."/>
            <person name="Olm M.R."/>
            <person name="Thomas B.C."/>
            <person name="Banfield J.F."/>
        </authorList>
    </citation>
    <scope>NUCLEOTIDE SEQUENCE [LARGE SCALE GENOMIC DNA]</scope>
    <source>
        <strain evidence="3">42_262</strain>
    </source>
</reference>
<accession>A0A1Q6JRG1</accession>
<comment type="caution">
    <text evidence="3">The sequence shown here is derived from an EMBL/GenBank/DDBJ whole genome shotgun (WGS) entry which is preliminary data.</text>
</comment>
<organism evidence="3 4">
    <name type="scientific">Phocaeicola vulgatus</name>
    <name type="common">Bacteroides vulgatus</name>
    <dbReference type="NCBI Taxonomy" id="821"/>
    <lineage>
        <taxon>Bacteria</taxon>
        <taxon>Pseudomonadati</taxon>
        <taxon>Bacteroidota</taxon>
        <taxon>Bacteroidia</taxon>
        <taxon>Bacteroidales</taxon>
        <taxon>Bacteroidaceae</taxon>
        <taxon>Phocaeicola</taxon>
    </lineage>
</organism>
<evidence type="ECO:0000259" key="2">
    <source>
        <dbReference type="Pfam" id="PF04326"/>
    </source>
</evidence>
<dbReference type="Pfam" id="PF04326">
    <property type="entry name" value="SLFN_AlbA_2"/>
    <property type="match status" value="1"/>
</dbReference>
<dbReference type="InterPro" id="IPR038475">
    <property type="entry name" value="RecG_C_sf"/>
</dbReference>
<gene>
    <name evidence="3" type="ORF">BHV80_00240</name>
</gene>
<dbReference type="Gene3D" id="3.30.950.30">
    <property type="entry name" value="Schlafen, AAA domain"/>
    <property type="match status" value="1"/>
</dbReference>
<feature type="domain" description="Schlafen AlbA-2" evidence="2">
    <location>
        <begin position="21"/>
        <end position="144"/>
    </location>
</feature>
<dbReference type="PANTHER" id="PTHR30595">
    <property type="entry name" value="GLPR-RELATED TRANSCRIPTIONAL REPRESSOR"/>
    <property type="match status" value="1"/>
</dbReference>
<dbReference type="InterPro" id="IPR007421">
    <property type="entry name" value="Schlafen_AlbA_2_dom"/>
</dbReference>